<organism evidence="1 2">
    <name type="scientific">Trichuris suis</name>
    <name type="common">pig whipworm</name>
    <dbReference type="NCBI Taxonomy" id="68888"/>
    <lineage>
        <taxon>Eukaryota</taxon>
        <taxon>Metazoa</taxon>
        <taxon>Ecdysozoa</taxon>
        <taxon>Nematoda</taxon>
        <taxon>Enoplea</taxon>
        <taxon>Dorylaimia</taxon>
        <taxon>Trichinellida</taxon>
        <taxon>Trichuridae</taxon>
        <taxon>Trichuris</taxon>
    </lineage>
</organism>
<evidence type="ECO:0000313" key="2">
    <source>
        <dbReference type="Proteomes" id="UP000030764"/>
    </source>
</evidence>
<accession>A0A085LVV4</accession>
<proteinExistence type="predicted"/>
<gene>
    <name evidence="1" type="ORF">M513_10042</name>
</gene>
<dbReference type="EMBL" id="KL363278">
    <property type="protein sequence ID" value="KFD49100.1"/>
    <property type="molecule type" value="Genomic_DNA"/>
</dbReference>
<reference evidence="1 2" key="1">
    <citation type="journal article" date="2014" name="Nat. Genet.">
        <title>Genome and transcriptome of the porcine whipworm Trichuris suis.</title>
        <authorList>
            <person name="Jex A.R."/>
            <person name="Nejsum P."/>
            <person name="Schwarz E.M."/>
            <person name="Hu L."/>
            <person name="Young N.D."/>
            <person name="Hall R.S."/>
            <person name="Korhonen P.K."/>
            <person name="Liao S."/>
            <person name="Thamsborg S."/>
            <person name="Xia J."/>
            <person name="Xu P."/>
            <person name="Wang S."/>
            <person name="Scheerlinck J.P."/>
            <person name="Hofmann A."/>
            <person name="Sternberg P.W."/>
            <person name="Wang J."/>
            <person name="Gasser R.B."/>
        </authorList>
    </citation>
    <scope>NUCLEOTIDE SEQUENCE [LARGE SCALE GENOMIC DNA]</scope>
    <source>
        <strain evidence="1">DCEP-RM93M</strain>
    </source>
</reference>
<dbReference type="Proteomes" id="UP000030764">
    <property type="component" value="Unassembled WGS sequence"/>
</dbReference>
<keyword evidence="2" id="KW-1185">Reference proteome</keyword>
<sequence>MVINWTEGLAYVSAPSLERVYQKIKANQDGQTDAHDKSILAGQAIGEENVCEKKLCTDQFR</sequence>
<protein>
    <submittedName>
        <fullName evidence="1">Uncharacterized protein</fullName>
    </submittedName>
</protein>
<evidence type="ECO:0000313" key="1">
    <source>
        <dbReference type="EMBL" id="KFD49100.1"/>
    </source>
</evidence>
<name>A0A085LVV4_9BILA</name>
<dbReference type="AlphaFoldDB" id="A0A085LVV4"/>